<evidence type="ECO:0000256" key="4">
    <source>
        <dbReference type="ARBA" id="ARBA00023180"/>
    </source>
</evidence>
<organism evidence="7 8">
    <name type="scientific">Clitoria ternatea</name>
    <name type="common">Butterfly pea</name>
    <dbReference type="NCBI Taxonomy" id="43366"/>
    <lineage>
        <taxon>Eukaryota</taxon>
        <taxon>Viridiplantae</taxon>
        <taxon>Streptophyta</taxon>
        <taxon>Embryophyta</taxon>
        <taxon>Tracheophyta</taxon>
        <taxon>Spermatophyta</taxon>
        <taxon>Magnoliopsida</taxon>
        <taxon>eudicotyledons</taxon>
        <taxon>Gunneridae</taxon>
        <taxon>Pentapetalae</taxon>
        <taxon>rosids</taxon>
        <taxon>fabids</taxon>
        <taxon>Fabales</taxon>
        <taxon>Fabaceae</taxon>
        <taxon>Papilionoideae</taxon>
        <taxon>50 kb inversion clade</taxon>
        <taxon>NPAAA clade</taxon>
        <taxon>indigoferoid/millettioid clade</taxon>
        <taxon>Phaseoleae</taxon>
        <taxon>Clitoria</taxon>
    </lineage>
</organism>
<dbReference type="NCBIfam" id="TIGR01675">
    <property type="entry name" value="plant-AP"/>
    <property type="match status" value="1"/>
</dbReference>
<feature type="chain" id="PRO_5042987406" description="Acid phosphatase" evidence="6">
    <location>
        <begin position="23"/>
        <end position="261"/>
    </location>
</feature>
<dbReference type="Proteomes" id="UP001359559">
    <property type="component" value="Unassembled WGS sequence"/>
</dbReference>
<sequence length="261" mass="29728">MKLISIIFFVATILIASNECDGLEHGSNYQIFPLRMKSGLGGHYIPDVSCQSWRLGVEAHNVINWKTVPQECETYIGNYMVGDQYRSDSKTVNREGYLYARTLNITNYDIWVFDVDETTLSNLPYYAQHGFGVEPYNETAFNAWVESGVAPPLPETLKLYNKLVSLGVKIVFITGRPQKQRDITAYNLKQAGYYKWEKLITKDTSIYGGKTAVTYKSSERKKLEEEGYRIIGNSGDQWSDILGTNTGLRTYKLPDPVYYIS</sequence>
<dbReference type="InterPro" id="IPR036412">
    <property type="entry name" value="HAD-like_sf"/>
</dbReference>
<dbReference type="GO" id="GO:0045735">
    <property type="term" value="F:nutrient reservoir activity"/>
    <property type="evidence" value="ECO:0007669"/>
    <property type="project" value="UniProtKB-UniRule"/>
</dbReference>
<feature type="signal peptide" evidence="6">
    <location>
        <begin position="1"/>
        <end position="22"/>
    </location>
</feature>
<proteinExistence type="inferred from homology"/>
<evidence type="ECO:0000256" key="2">
    <source>
        <dbReference type="ARBA" id="ARBA00022729"/>
    </source>
</evidence>
<keyword evidence="3 5" id="KW-0758">Storage protein</keyword>
<evidence type="ECO:0000256" key="1">
    <source>
        <dbReference type="ARBA" id="ARBA00002410"/>
    </source>
</evidence>
<comment type="caution">
    <text evidence="7">The sequence shown here is derived from an EMBL/GenBank/DDBJ whole genome shotgun (WGS) entry which is preliminary data.</text>
</comment>
<dbReference type="Gene3D" id="3.40.50.1000">
    <property type="entry name" value="HAD superfamily/HAD-like"/>
    <property type="match status" value="1"/>
</dbReference>
<evidence type="ECO:0008006" key="9">
    <source>
        <dbReference type="Google" id="ProtNLM"/>
    </source>
</evidence>
<dbReference type="InterPro" id="IPR010028">
    <property type="entry name" value="Acid_phosphatase_pln"/>
</dbReference>
<dbReference type="AlphaFoldDB" id="A0AAN9PEB2"/>
<dbReference type="InterPro" id="IPR023214">
    <property type="entry name" value="HAD_sf"/>
</dbReference>
<gene>
    <name evidence="7" type="ORF">RJT34_17161</name>
</gene>
<keyword evidence="8" id="KW-1185">Reference proteome</keyword>
<dbReference type="PANTHER" id="PTHR31284:SF19">
    <property type="entry name" value="VEGETATIVE STORAGE PROTEIN 1-RELATED"/>
    <property type="match status" value="1"/>
</dbReference>
<comment type="similarity">
    <text evidence="5">Belongs to the APS1/VSP family.</text>
</comment>
<keyword evidence="2 6" id="KW-0732">Signal</keyword>
<dbReference type="EMBL" id="JAYKXN010000004">
    <property type="protein sequence ID" value="KAK7294274.1"/>
    <property type="molecule type" value="Genomic_DNA"/>
</dbReference>
<dbReference type="GO" id="GO:0003993">
    <property type="term" value="F:acid phosphatase activity"/>
    <property type="evidence" value="ECO:0007669"/>
    <property type="project" value="InterPro"/>
</dbReference>
<dbReference type="InterPro" id="IPR005519">
    <property type="entry name" value="Acid_phosphat_B-like"/>
</dbReference>
<protein>
    <recommendedName>
        <fullName evidence="9">Acid phosphatase</fullName>
    </recommendedName>
</protein>
<dbReference type="SUPFAM" id="SSF56784">
    <property type="entry name" value="HAD-like"/>
    <property type="match status" value="1"/>
</dbReference>
<dbReference type="CDD" id="cd07535">
    <property type="entry name" value="HAD_VSP"/>
    <property type="match status" value="1"/>
</dbReference>
<dbReference type="PANTHER" id="PTHR31284">
    <property type="entry name" value="ACID PHOSPHATASE-LIKE PROTEIN"/>
    <property type="match status" value="1"/>
</dbReference>
<evidence type="ECO:0000256" key="6">
    <source>
        <dbReference type="SAM" id="SignalP"/>
    </source>
</evidence>
<dbReference type="PIRSF" id="PIRSF002674">
    <property type="entry name" value="VSP"/>
    <property type="match status" value="1"/>
</dbReference>
<accession>A0AAN9PEB2</accession>
<dbReference type="Pfam" id="PF03767">
    <property type="entry name" value="Acid_phosphat_B"/>
    <property type="match status" value="1"/>
</dbReference>
<comment type="function">
    <text evidence="1 5">May function as somatic storage protein during early seedling development.</text>
</comment>
<reference evidence="7 8" key="1">
    <citation type="submission" date="2024-01" db="EMBL/GenBank/DDBJ databases">
        <title>The genomes of 5 underutilized Papilionoideae crops provide insights into root nodulation and disease resistance.</title>
        <authorList>
            <person name="Yuan L."/>
        </authorList>
    </citation>
    <scope>NUCLEOTIDE SEQUENCE [LARGE SCALE GENOMIC DNA]</scope>
    <source>
        <strain evidence="7">LY-2023</strain>
        <tissue evidence="7">Leaf</tissue>
    </source>
</reference>
<dbReference type="InterPro" id="IPR014403">
    <property type="entry name" value="APS1/VSP"/>
</dbReference>
<keyword evidence="4" id="KW-0325">Glycoprotein</keyword>
<evidence type="ECO:0000256" key="3">
    <source>
        <dbReference type="ARBA" id="ARBA00022761"/>
    </source>
</evidence>
<evidence type="ECO:0000256" key="5">
    <source>
        <dbReference type="PIRNR" id="PIRNR002674"/>
    </source>
</evidence>
<evidence type="ECO:0000313" key="8">
    <source>
        <dbReference type="Proteomes" id="UP001359559"/>
    </source>
</evidence>
<name>A0AAN9PEB2_CLITE</name>
<evidence type="ECO:0000313" key="7">
    <source>
        <dbReference type="EMBL" id="KAK7294274.1"/>
    </source>
</evidence>